<feature type="region of interest" description="Disordered" evidence="12">
    <location>
        <begin position="159"/>
        <end position="194"/>
    </location>
</feature>
<dbReference type="GO" id="GO:0005886">
    <property type="term" value="C:plasma membrane"/>
    <property type="evidence" value="ECO:0007669"/>
    <property type="project" value="UniProtKB-SubCell"/>
</dbReference>
<dbReference type="Pfam" id="PF03816">
    <property type="entry name" value="LytR_cpsA_psr"/>
    <property type="match status" value="1"/>
</dbReference>
<evidence type="ECO:0000259" key="14">
    <source>
        <dbReference type="Pfam" id="PF03816"/>
    </source>
</evidence>
<evidence type="ECO:0000256" key="6">
    <source>
        <dbReference type="ARBA" id="ARBA00022989"/>
    </source>
</evidence>
<proteinExistence type="inferred from homology"/>
<comment type="subcellular location">
    <subcellularLocation>
        <location evidence="1">Cell membrane</location>
        <topology evidence="1">Single-pass type II membrane protein</topology>
    </subcellularLocation>
</comment>
<dbReference type="PANTHER" id="PTHR33392">
    <property type="entry name" value="POLYISOPRENYL-TEICHOIC ACID--PEPTIDOGLYCAN TEICHOIC ACID TRANSFERASE TAGU"/>
    <property type="match status" value="1"/>
</dbReference>
<comment type="function">
    <text evidence="10">Involved in SarA attenuation. Affects resistance to oxacillin and teicoplanin, as well as the synthesis of virulence factors.</text>
</comment>
<dbReference type="Gene3D" id="3.40.630.190">
    <property type="entry name" value="LCP protein"/>
    <property type="match status" value="1"/>
</dbReference>
<protein>
    <recommendedName>
        <fullName evidence="11">Regulatory protein MsrR</fullName>
    </recommendedName>
</protein>
<evidence type="ECO:0000256" key="2">
    <source>
        <dbReference type="ARBA" id="ARBA00006068"/>
    </source>
</evidence>
<evidence type="ECO:0000256" key="12">
    <source>
        <dbReference type="SAM" id="MobiDB-lite"/>
    </source>
</evidence>
<accession>A0A239SSN2</accession>
<feature type="transmembrane region" description="Helical" evidence="13">
    <location>
        <begin position="203"/>
        <end position="223"/>
    </location>
</feature>
<dbReference type="InterPro" id="IPR050922">
    <property type="entry name" value="LytR/CpsA/Psr_CW_biosynth"/>
</dbReference>
<evidence type="ECO:0000313" key="15">
    <source>
        <dbReference type="EMBL" id="SNU88505.1"/>
    </source>
</evidence>
<keyword evidence="7" id="KW-0805">Transcription regulation</keyword>
<name>A0A239SSN2_9STRE</name>
<sequence>MARHYENLSHHESLRYDYLQKNIHFLSDRDRAELHYLEAKMAGKVIPTPQERTRKKREPVNLPTYSPDSRKQSASSVTSGRRAQESEVVTPEGLPVLESRRSRRVKGSSVDKVSVQKASASIDKKEASPIPQTSSKQPDVEIYSSIQDLAHQLHRENQISQGRIESRQSGQRLTTRQNRKTQRKSQKQLPKFSKPQKGWWKKALKAVGILLLISLIGMFIMFLKGYNDAKSNAATAEAAEVEFFDGKETRDGTNILILGTDSRIGQTSAESRTDSIMVVNVGNSDGKIKIASFMRDTLINIPQVSYEDGVNTYYDQKLNTAFSIGEQNDKQGAEAIRIALKSHYDIDIKYYAMVDFFTFAAAIDTLFPNGVTIDARFSTIDGEAVDSVQVPDDLNWKDGVLPEQTIKVGKQQMDGRTLLNYARFRKDDSGDFGRTERQQQVLAAVLQQIKDPTKLFTGSAAIGKIMGMTSTNVPYSFILSQGISVLKDASNGIEQTTVPEAGDWVDEYDMYGGLGLLVDFESYQKRLAKLGLR</sequence>
<evidence type="ECO:0000313" key="16">
    <source>
        <dbReference type="Proteomes" id="UP000215185"/>
    </source>
</evidence>
<evidence type="ECO:0000256" key="8">
    <source>
        <dbReference type="ARBA" id="ARBA00023136"/>
    </source>
</evidence>
<feature type="region of interest" description="Disordered" evidence="12">
    <location>
        <begin position="45"/>
        <end position="139"/>
    </location>
</feature>
<evidence type="ECO:0000256" key="9">
    <source>
        <dbReference type="ARBA" id="ARBA00023163"/>
    </source>
</evidence>
<dbReference type="PANTHER" id="PTHR33392:SF8">
    <property type="entry name" value="REGULATORY PROTEIN MSRR"/>
    <property type="match status" value="1"/>
</dbReference>
<keyword evidence="9" id="KW-0804">Transcription</keyword>
<feature type="compositionally biased region" description="Polar residues" evidence="12">
    <location>
        <begin position="63"/>
        <end position="81"/>
    </location>
</feature>
<evidence type="ECO:0000256" key="1">
    <source>
        <dbReference type="ARBA" id="ARBA00004401"/>
    </source>
</evidence>
<evidence type="ECO:0000256" key="11">
    <source>
        <dbReference type="ARBA" id="ARBA00040752"/>
    </source>
</evidence>
<keyword evidence="4 13" id="KW-0812">Transmembrane</keyword>
<organism evidence="15 16">
    <name type="scientific">Streptococcus merionis</name>
    <dbReference type="NCBI Taxonomy" id="400065"/>
    <lineage>
        <taxon>Bacteria</taxon>
        <taxon>Bacillati</taxon>
        <taxon>Bacillota</taxon>
        <taxon>Bacilli</taxon>
        <taxon>Lactobacillales</taxon>
        <taxon>Streptococcaceae</taxon>
        <taxon>Streptococcus</taxon>
    </lineage>
</organism>
<evidence type="ECO:0000256" key="13">
    <source>
        <dbReference type="SAM" id="Phobius"/>
    </source>
</evidence>
<keyword evidence="3" id="KW-1003">Cell membrane</keyword>
<dbReference type="Proteomes" id="UP000215185">
    <property type="component" value="Chromosome 1"/>
</dbReference>
<reference evidence="15 16" key="1">
    <citation type="submission" date="2017-06" db="EMBL/GenBank/DDBJ databases">
        <authorList>
            <consortium name="Pathogen Informatics"/>
        </authorList>
    </citation>
    <scope>NUCLEOTIDE SEQUENCE [LARGE SCALE GENOMIC DNA]</scope>
    <source>
        <strain evidence="15 16">NCTC13788</strain>
    </source>
</reference>
<dbReference type="STRING" id="1123308.GCA_000380085_00857"/>
<comment type="similarity">
    <text evidence="2">Belongs to the LytR/CpsA/Psr (LCP) family.</text>
</comment>
<feature type="compositionally biased region" description="Basic residues" evidence="12">
    <location>
        <begin position="177"/>
        <end position="186"/>
    </location>
</feature>
<dbReference type="EMBL" id="LT906439">
    <property type="protein sequence ID" value="SNU88505.1"/>
    <property type="molecule type" value="Genomic_DNA"/>
</dbReference>
<evidence type="ECO:0000256" key="7">
    <source>
        <dbReference type="ARBA" id="ARBA00023015"/>
    </source>
</evidence>
<keyword evidence="6 13" id="KW-1133">Transmembrane helix</keyword>
<evidence type="ECO:0000256" key="5">
    <source>
        <dbReference type="ARBA" id="ARBA00022968"/>
    </source>
</evidence>
<dbReference type="OrthoDB" id="9782542at2"/>
<keyword evidence="5" id="KW-0735">Signal-anchor</keyword>
<evidence type="ECO:0000256" key="4">
    <source>
        <dbReference type="ARBA" id="ARBA00022692"/>
    </source>
</evidence>
<dbReference type="eggNOG" id="COG1316">
    <property type="taxonomic scope" value="Bacteria"/>
</dbReference>
<dbReference type="AlphaFoldDB" id="A0A239SSN2"/>
<keyword evidence="16" id="KW-1185">Reference proteome</keyword>
<feature type="domain" description="Cell envelope-related transcriptional attenuator" evidence="14">
    <location>
        <begin position="272"/>
        <end position="450"/>
    </location>
</feature>
<gene>
    <name evidence="15" type="primary">msrR</name>
    <name evidence="15" type="ORF">SAMEA4412692_01093</name>
</gene>
<evidence type="ECO:0000256" key="10">
    <source>
        <dbReference type="ARBA" id="ARBA00037178"/>
    </source>
</evidence>
<dbReference type="NCBIfam" id="TIGR00350">
    <property type="entry name" value="lytR_cpsA_psr"/>
    <property type="match status" value="1"/>
</dbReference>
<feature type="compositionally biased region" description="Polar residues" evidence="12">
    <location>
        <begin position="159"/>
        <end position="176"/>
    </location>
</feature>
<keyword evidence="8 13" id="KW-0472">Membrane</keyword>
<dbReference type="KEGG" id="smen:SAMEA4412692_1093"/>
<dbReference type="RefSeq" id="WP_018373430.1">
    <property type="nucleotide sequence ID" value="NZ_LT906439.1"/>
</dbReference>
<dbReference type="InterPro" id="IPR004474">
    <property type="entry name" value="LytR_CpsA_psr"/>
</dbReference>
<evidence type="ECO:0000256" key="3">
    <source>
        <dbReference type="ARBA" id="ARBA00022475"/>
    </source>
</evidence>